<sequence>MAKATIVTIHTRLANLLPFSRHDAIYPKDGWLVSSQAKGVYMEELEENQHEVT</sequence>
<name>A0A645BP92_9ZZZZ</name>
<protein>
    <submittedName>
        <fullName evidence="1">Uncharacterized protein</fullName>
    </submittedName>
</protein>
<gene>
    <name evidence="1" type="ORF">SDC9_110495</name>
</gene>
<organism evidence="1">
    <name type="scientific">bioreactor metagenome</name>
    <dbReference type="NCBI Taxonomy" id="1076179"/>
    <lineage>
        <taxon>unclassified sequences</taxon>
        <taxon>metagenomes</taxon>
        <taxon>ecological metagenomes</taxon>
    </lineage>
</organism>
<evidence type="ECO:0000313" key="1">
    <source>
        <dbReference type="EMBL" id="MPM63614.1"/>
    </source>
</evidence>
<dbReference type="EMBL" id="VSSQ01019517">
    <property type="protein sequence ID" value="MPM63614.1"/>
    <property type="molecule type" value="Genomic_DNA"/>
</dbReference>
<dbReference type="AlphaFoldDB" id="A0A645BP92"/>
<proteinExistence type="predicted"/>
<reference evidence="1" key="1">
    <citation type="submission" date="2019-08" db="EMBL/GenBank/DDBJ databases">
        <authorList>
            <person name="Kucharzyk K."/>
            <person name="Murdoch R.W."/>
            <person name="Higgins S."/>
            <person name="Loffler F."/>
        </authorList>
    </citation>
    <scope>NUCLEOTIDE SEQUENCE</scope>
</reference>
<comment type="caution">
    <text evidence="1">The sequence shown here is derived from an EMBL/GenBank/DDBJ whole genome shotgun (WGS) entry which is preliminary data.</text>
</comment>
<accession>A0A645BP92</accession>